<dbReference type="GO" id="GO:0005737">
    <property type="term" value="C:cytoplasm"/>
    <property type="evidence" value="ECO:0007669"/>
    <property type="project" value="TreeGrafter"/>
</dbReference>
<dbReference type="Pfam" id="PF00106">
    <property type="entry name" value="adh_short"/>
    <property type="match status" value="1"/>
</dbReference>
<dbReference type="AlphaFoldDB" id="K2MEI8"/>
<dbReference type="Gene3D" id="3.40.50.720">
    <property type="entry name" value="NAD(P)-binding Rossmann-like Domain"/>
    <property type="match status" value="1"/>
</dbReference>
<evidence type="ECO:0000313" key="9">
    <source>
        <dbReference type="EMBL" id="EKF33678.1"/>
    </source>
</evidence>
<dbReference type="EC" id="1.5.1.34" evidence="6"/>
<sequence length="285" mass="30435">MSQLVAVDKKYIHTEIHTTIFFMFMPFFKRIFVENTAAHFFLLFFNGKGGNGPKERIGGGRMWCTWRSRNKITTGKKWNVIGVDIVPKNPPTDSYTHVVLDNMASAEAQQGVMLEAVAKSTLLDAVINVAGGWAAGSAADSSASRAMETLIRQSLFSSMAAAHVVSQRGGKNCFLLLPGAAAALSPTPEMLGYGVAKAGVHHLTKSLAAGNSKLPEGTCVVALLPTILDTPGNRKAMPNADRSSWTPLGTVAEFIADWANGVNRPPSGSLALVTTKNGDTKITFQ</sequence>
<evidence type="ECO:0000256" key="1">
    <source>
        <dbReference type="ARBA" id="ARBA00006484"/>
    </source>
</evidence>
<comment type="subunit">
    <text evidence="2">Homodimer.</text>
</comment>
<evidence type="ECO:0000256" key="2">
    <source>
        <dbReference type="ARBA" id="ARBA00011738"/>
    </source>
</evidence>
<dbReference type="InterPro" id="IPR020904">
    <property type="entry name" value="Sc_DH/Rdtase_CS"/>
</dbReference>
<accession>K2MEI8</accession>
<dbReference type="GO" id="GO:0006559">
    <property type="term" value="P:L-phenylalanine catabolic process"/>
    <property type="evidence" value="ECO:0007669"/>
    <property type="project" value="TreeGrafter"/>
</dbReference>
<dbReference type="PANTHER" id="PTHR15104:SF0">
    <property type="entry name" value="DIHYDROPTERIDINE REDUCTASE"/>
    <property type="match status" value="1"/>
</dbReference>
<dbReference type="Proteomes" id="UP000007350">
    <property type="component" value="Unassembled WGS sequence"/>
</dbReference>
<dbReference type="GO" id="GO:0006729">
    <property type="term" value="P:tetrahydrobiopterin biosynthetic process"/>
    <property type="evidence" value="ECO:0007669"/>
    <property type="project" value="UniProtKB-KW"/>
</dbReference>
<evidence type="ECO:0000256" key="5">
    <source>
        <dbReference type="ARBA" id="ARBA00023007"/>
    </source>
</evidence>
<keyword evidence="10" id="KW-1185">Reference proteome</keyword>
<reference evidence="9 10" key="1">
    <citation type="journal article" date="2012" name="BMC Genomics">
        <title>Comparative genomic analysis of human infective Trypanosoma cruzi lineages with the bat-restricted subspecies T. cruzi marinkellei.</title>
        <authorList>
            <person name="Franzen O."/>
            <person name="Talavera-Lopez C."/>
            <person name="Ochaya S."/>
            <person name="Butler C.E."/>
            <person name="Messenger L.A."/>
            <person name="Lewis M.D."/>
            <person name="Llewellyn M.S."/>
            <person name="Marinkelle C.J."/>
            <person name="Tyler K.M."/>
            <person name="Miles M.A."/>
            <person name="Andersson B."/>
        </authorList>
    </citation>
    <scope>NUCLEOTIDE SEQUENCE [LARGE SCALE GENOMIC DNA]</scope>
    <source>
        <strain evidence="9 10">B7</strain>
    </source>
</reference>
<evidence type="ECO:0000256" key="8">
    <source>
        <dbReference type="ARBA" id="ARBA00041348"/>
    </source>
</evidence>
<evidence type="ECO:0000256" key="6">
    <source>
        <dbReference type="ARBA" id="ARBA00039153"/>
    </source>
</evidence>
<name>K2MEI8_TRYCR</name>
<dbReference type="InterPro" id="IPR036291">
    <property type="entry name" value="NAD(P)-bd_dom_sf"/>
</dbReference>
<dbReference type="PANTHER" id="PTHR15104">
    <property type="entry name" value="DIHYDROPTERIDINE REDUCTASE"/>
    <property type="match status" value="1"/>
</dbReference>
<dbReference type="PROSITE" id="PS00061">
    <property type="entry name" value="ADH_SHORT"/>
    <property type="match status" value="1"/>
</dbReference>
<organism evidence="9 10">
    <name type="scientific">Trypanosoma cruzi marinkellei</name>
    <dbReference type="NCBI Taxonomy" id="85056"/>
    <lineage>
        <taxon>Eukaryota</taxon>
        <taxon>Discoba</taxon>
        <taxon>Euglenozoa</taxon>
        <taxon>Kinetoplastea</taxon>
        <taxon>Metakinetoplastina</taxon>
        <taxon>Trypanosomatida</taxon>
        <taxon>Trypanosomatidae</taxon>
        <taxon>Trypanosoma</taxon>
        <taxon>Schizotrypanum</taxon>
    </lineage>
</organism>
<dbReference type="SUPFAM" id="SSF51735">
    <property type="entry name" value="NAD(P)-binding Rossmann-fold domains"/>
    <property type="match status" value="1"/>
</dbReference>
<evidence type="ECO:0000256" key="7">
    <source>
        <dbReference type="ARBA" id="ARBA00039520"/>
    </source>
</evidence>
<evidence type="ECO:0000256" key="4">
    <source>
        <dbReference type="ARBA" id="ARBA00023002"/>
    </source>
</evidence>
<proteinExistence type="inferred from homology"/>
<dbReference type="OrthoDB" id="1204at2759"/>
<dbReference type="InterPro" id="IPR002347">
    <property type="entry name" value="SDR_fam"/>
</dbReference>
<keyword evidence="3" id="KW-0521">NADP</keyword>
<dbReference type="FunFam" id="3.40.50.720:FF:000157">
    <property type="entry name" value="Quinoid dihydropteridine reductase"/>
    <property type="match status" value="1"/>
</dbReference>
<evidence type="ECO:0000256" key="3">
    <source>
        <dbReference type="ARBA" id="ARBA00022857"/>
    </source>
</evidence>
<dbReference type="GO" id="GO:0070404">
    <property type="term" value="F:NADH binding"/>
    <property type="evidence" value="ECO:0007669"/>
    <property type="project" value="TreeGrafter"/>
</dbReference>
<keyword evidence="4" id="KW-0560">Oxidoreductase</keyword>
<keyword evidence="5" id="KW-0783">Tetrahydrobiopterin biosynthesis</keyword>
<dbReference type="GO" id="GO:0004155">
    <property type="term" value="F:6,7-dihydropteridine reductase activity"/>
    <property type="evidence" value="ECO:0007669"/>
    <property type="project" value="UniProtKB-EC"/>
</dbReference>
<comment type="caution">
    <text evidence="9">The sequence shown here is derived from an EMBL/GenBank/DDBJ whole genome shotgun (WGS) entry which is preliminary data.</text>
</comment>
<comment type="similarity">
    <text evidence="1">Belongs to the short-chain dehydrogenases/reductases (SDR) family.</text>
</comment>
<dbReference type="GO" id="GO:0070402">
    <property type="term" value="F:NADPH binding"/>
    <property type="evidence" value="ECO:0007669"/>
    <property type="project" value="TreeGrafter"/>
</dbReference>
<dbReference type="EMBL" id="AHKC01009071">
    <property type="protein sequence ID" value="EKF33678.1"/>
    <property type="molecule type" value="Genomic_DNA"/>
</dbReference>
<protein>
    <recommendedName>
        <fullName evidence="7">Dihydropteridine reductase</fullName>
        <ecNumber evidence="6">1.5.1.34</ecNumber>
    </recommendedName>
    <alternativeName>
        <fullName evidence="8">Quinoid dihydropteridine reductase</fullName>
    </alternativeName>
</protein>
<evidence type="ECO:0000313" key="10">
    <source>
        <dbReference type="Proteomes" id="UP000007350"/>
    </source>
</evidence>
<gene>
    <name evidence="9" type="ORF">MOQ_002446</name>
</gene>